<gene>
    <name evidence="1" type="ORF">SK128_023534</name>
</gene>
<protein>
    <submittedName>
        <fullName evidence="1">Uncharacterized protein</fullName>
    </submittedName>
</protein>
<reference evidence="1 2" key="1">
    <citation type="submission" date="2023-11" db="EMBL/GenBank/DDBJ databases">
        <title>Halocaridina rubra genome assembly.</title>
        <authorList>
            <person name="Smith C."/>
        </authorList>
    </citation>
    <scope>NUCLEOTIDE SEQUENCE [LARGE SCALE GENOMIC DNA]</scope>
    <source>
        <strain evidence="1">EP-1</strain>
        <tissue evidence="1">Whole</tissue>
    </source>
</reference>
<dbReference type="EMBL" id="JAXCGZ010022178">
    <property type="protein sequence ID" value="KAK7036394.1"/>
    <property type="molecule type" value="Genomic_DNA"/>
</dbReference>
<feature type="non-terminal residue" evidence="1">
    <location>
        <position position="1"/>
    </location>
</feature>
<dbReference type="Proteomes" id="UP001381693">
    <property type="component" value="Unassembled WGS sequence"/>
</dbReference>
<accession>A0AAN8WC57</accession>
<comment type="caution">
    <text evidence="1">The sequence shown here is derived from an EMBL/GenBank/DDBJ whole genome shotgun (WGS) entry which is preliminary data.</text>
</comment>
<evidence type="ECO:0000313" key="2">
    <source>
        <dbReference type="Proteomes" id="UP001381693"/>
    </source>
</evidence>
<proteinExistence type="predicted"/>
<keyword evidence="2" id="KW-1185">Reference proteome</keyword>
<name>A0AAN8WC57_HALRR</name>
<organism evidence="1 2">
    <name type="scientific">Halocaridina rubra</name>
    <name type="common">Hawaiian red shrimp</name>
    <dbReference type="NCBI Taxonomy" id="373956"/>
    <lineage>
        <taxon>Eukaryota</taxon>
        <taxon>Metazoa</taxon>
        <taxon>Ecdysozoa</taxon>
        <taxon>Arthropoda</taxon>
        <taxon>Crustacea</taxon>
        <taxon>Multicrustacea</taxon>
        <taxon>Malacostraca</taxon>
        <taxon>Eumalacostraca</taxon>
        <taxon>Eucarida</taxon>
        <taxon>Decapoda</taxon>
        <taxon>Pleocyemata</taxon>
        <taxon>Caridea</taxon>
        <taxon>Atyoidea</taxon>
        <taxon>Atyidae</taxon>
        <taxon>Halocaridina</taxon>
    </lineage>
</organism>
<dbReference type="AlphaFoldDB" id="A0AAN8WC57"/>
<sequence>PLLDSALSPIGTAASLGAQLSCGLTLEWFYEDPQDFFSISLTTPVDGSSSLRKSWDQFTVP</sequence>
<evidence type="ECO:0000313" key="1">
    <source>
        <dbReference type="EMBL" id="KAK7036394.1"/>
    </source>
</evidence>